<dbReference type="InterPro" id="IPR011698">
    <property type="entry name" value="GATase_3"/>
</dbReference>
<gene>
    <name evidence="3" type="ORF">LCGC14_2731570</name>
</gene>
<comment type="caution">
    <text evidence="3">The sequence shown here is derived from an EMBL/GenBank/DDBJ whole genome shotgun (WGS) entry which is preliminary data.</text>
</comment>
<dbReference type="InterPro" id="IPR029062">
    <property type="entry name" value="Class_I_gatase-like"/>
</dbReference>
<dbReference type="PANTHER" id="PTHR21343">
    <property type="entry name" value="DETHIOBIOTIN SYNTHETASE"/>
    <property type="match status" value="1"/>
</dbReference>
<dbReference type="Pfam" id="PF07685">
    <property type="entry name" value="GATase_3"/>
    <property type="match status" value="1"/>
</dbReference>
<dbReference type="AlphaFoldDB" id="A0A0F8ZUD6"/>
<dbReference type="GO" id="GO:0003824">
    <property type="term" value="F:catalytic activity"/>
    <property type="evidence" value="ECO:0007669"/>
    <property type="project" value="InterPro"/>
</dbReference>
<feature type="domain" description="CobB/CobQ-like glutamine amidotransferase" evidence="2">
    <location>
        <begin position="3"/>
        <end position="160"/>
    </location>
</feature>
<protein>
    <recommendedName>
        <fullName evidence="2">CobB/CobQ-like glutamine amidotransferase domain-containing protein</fullName>
    </recommendedName>
</protein>
<accession>A0A0F8ZUD6</accession>
<dbReference type="PROSITE" id="PS51274">
    <property type="entry name" value="GATASE_COBBQ"/>
    <property type="match status" value="1"/>
</dbReference>
<name>A0A0F8ZUD6_9ZZZZ</name>
<dbReference type="Gene3D" id="3.40.50.880">
    <property type="match status" value="1"/>
</dbReference>
<evidence type="ECO:0000256" key="1">
    <source>
        <dbReference type="ARBA" id="ARBA00022962"/>
    </source>
</evidence>
<reference evidence="3" key="1">
    <citation type="journal article" date="2015" name="Nature">
        <title>Complex archaea that bridge the gap between prokaryotes and eukaryotes.</title>
        <authorList>
            <person name="Spang A."/>
            <person name="Saw J.H."/>
            <person name="Jorgensen S.L."/>
            <person name="Zaremba-Niedzwiedzka K."/>
            <person name="Martijn J."/>
            <person name="Lind A.E."/>
            <person name="van Eijk R."/>
            <person name="Schleper C."/>
            <person name="Guy L."/>
            <person name="Ettema T.J."/>
        </authorList>
    </citation>
    <scope>NUCLEOTIDE SEQUENCE</scope>
</reference>
<dbReference type="InterPro" id="IPR033949">
    <property type="entry name" value="CobQ_GATase1"/>
</dbReference>
<organism evidence="3">
    <name type="scientific">marine sediment metagenome</name>
    <dbReference type="NCBI Taxonomy" id="412755"/>
    <lineage>
        <taxon>unclassified sequences</taxon>
        <taxon>metagenomes</taxon>
        <taxon>ecological metagenomes</taxon>
    </lineage>
</organism>
<dbReference type="EMBL" id="LAZR01049459">
    <property type="protein sequence ID" value="KKK89590.1"/>
    <property type="molecule type" value="Genomic_DNA"/>
</dbReference>
<keyword evidence="1" id="KW-0315">Glutamine amidotransferase</keyword>
<dbReference type="SUPFAM" id="SSF52317">
    <property type="entry name" value="Class I glutamine amidotransferase-like"/>
    <property type="match status" value="1"/>
</dbReference>
<sequence>MTVQIVPPGQALPGDADLVLLPGTKTTIADLAQLRAEGWDIDLMAHHRRGGRILGICGGYQMLGREVIDADGLEGPPGAVPGLGFLDVTTRMQPAKRVRVSAARHDASGLPVSGYEIHLGETTGPDCARSWLTLDGRPEGAASVDGLVQGCYLHGLFGGDGFRNWYLQSLGAAASDFAHGPSVETALDALAAHLERYMDIDAVLALAAEPG</sequence>
<dbReference type="PANTHER" id="PTHR21343:SF1">
    <property type="entry name" value="COBYRIC ACID SYNTHASE"/>
    <property type="match status" value="1"/>
</dbReference>
<evidence type="ECO:0000259" key="2">
    <source>
        <dbReference type="Pfam" id="PF07685"/>
    </source>
</evidence>
<dbReference type="CDD" id="cd01750">
    <property type="entry name" value="GATase1_CobQ"/>
    <property type="match status" value="1"/>
</dbReference>
<proteinExistence type="predicted"/>
<dbReference type="GO" id="GO:0009236">
    <property type="term" value="P:cobalamin biosynthetic process"/>
    <property type="evidence" value="ECO:0007669"/>
    <property type="project" value="InterPro"/>
</dbReference>
<evidence type="ECO:0000313" key="3">
    <source>
        <dbReference type="EMBL" id="KKK89590.1"/>
    </source>
</evidence>